<dbReference type="SMART" id="SM00304">
    <property type="entry name" value="HAMP"/>
    <property type="match status" value="1"/>
</dbReference>
<keyword evidence="3" id="KW-0488">Methylation</keyword>
<evidence type="ECO:0000259" key="12">
    <source>
        <dbReference type="PROSITE" id="PS50111"/>
    </source>
</evidence>
<dbReference type="EMBL" id="JMIB01000036">
    <property type="protein sequence ID" value="KDM90269.1"/>
    <property type="molecule type" value="Genomic_DNA"/>
</dbReference>
<reference evidence="14 15" key="1">
    <citation type="submission" date="2014-04" db="EMBL/GenBank/DDBJ databases">
        <title>Draft genome sequence of Photobacterium halotolerans S2753: a solonamide, ngercheumicin and holomycin producer.</title>
        <authorList>
            <person name="Machado H.R."/>
            <person name="Gram L."/>
        </authorList>
    </citation>
    <scope>NUCLEOTIDE SEQUENCE [LARGE SCALE GENOMIC DNA]</scope>
    <source>
        <strain evidence="14 15">S2753</strain>
    </source>
</reference>
<dbReference type="GO" id="GO:0006935">
    <property type="term" value="P:chemotaxis"/>
    <property type="evidence" value="ECO:0007669"/>
    <property type="project" value="UniProtKB-KW"/>
</dbReference>
<keyword evidence="7 11" id="KW-0472">Membrane</keyword>
<name>A0A066RIX6_9GAMM</name>
<feature type="domain" description="Methyl-accepting transducer" evidence="12">
    <location>
        <begin position="399"/>
        <end position="635"/>
    </location>
</feature>
<dbReference type="Proteomes" id="UP000027192">
    <property type="component" value="Unassembled WGS sequence"/>
</dbReference>
<evidence type="ECO:0000259" key="13">
    <source>
        <dbReference type="PROSITE" id="PS50885"/>
    </source>
</evidence>
<keyword evidence="6 11" id="KW-1133">Transmembrane helix</keyword>
<evidence type="ECO:0000256" key="5">
    <source>
        <dbReference type="ARBA" id="ARBA00022692"/>
    </source>
</evidence>
<dbReference type="PROSITE" id="PS50885">
    <property type="entry name" value="HAMP"/>
    <property type="match status" value="1"/>
</dbReference>
<dbReference type="Pfam" id="PF00015">
    <property type="entry name" value="MCPsignal"/>
    <property type="match status" value="1"/>
</dbReference>
<evidence type="ECO:0000313" key="15">
    <source>
        <dbReference type="Proteomes" id="UP000027192"/>
    </source>
</evidence>
<dbReference type="RefSeq" id="WP_081819730.1">
    <property type="nucleotide sequence ID" value="NZ_JAGSGC010000023.1"/>
</dbReference>
<evidence type="ECO:0000256" key="4">
    <source>
        <dbReference type="ARBA" id="ARBA00022500"/>
    </source>
</evidence>
<dbReference type="PROSITE" id="PS50111">
    <property type="entry name" value="CHEMOTAXIS_TRANSDUC_2"/>
    <property type="match status" value="1"/>
</dbReference>
<comment type="similarity">
    <text evidence="9">Belongs to the methyl-accepting chemotaxis (MCP) protein family.</text>
</comment>
<gene>
    <name evidence="14" type="ORF">EA58_18325</name>
</gene>
<comment type="caution">
    <text evidence="14">The sequence shown here is derived from an EMBL/GenBank/DDBJ whole genome shotgun (WGS) entry which is preliminary data.</text>
</comment>
<dbReference type="AlphaFoldDB" id="A0A066RIX6"/>
<dbReference type="GO" id="GO:0004888">
    <property type="term" value="F:transmembrane signaling receptor activity"/>
    <property type="evidence" value="ECO:0007669"/>
    <property type="project" value="InterPro"/>
</dbReference>
<dbReference type="SUPFAM" id="SSF58104">
    <property type="entry name" value="Methyl-accepting chemotaxis protein (MCP) signaling domain"/>
    <property type="match status" value="1"/>
</dbReference>
<dbReference type="GO" id="GO:0005886">
    <property type="term" value="C:plasma membrane"/>
    <property type="evidence" value="ECO:0007669"/>
    <property type="project" value="UniProtKB-SubCell"/>
</dbReference>
<dbReference type="InterPro" id="IPR003660">
    <property type="entry name" value="HAMP_dom"/>
</dbReference>
<evidence type="ECO:0000256" key="9">
    <source>
        <dbReference type="ARBA" id="ARBA00029447"/>
    </source>
</evidence>
<sequence>MRVKAKVFVTFGFVGFVVAAVSLFAVRALSSSSSSLNYIVGAAWNTADGAMETSIEIEAQMLAVKNLIIGADLAAVEKDLNNAIEGANEASSRMIEAGLLGEQRAQQFTQLNRQYQTQRNALIDVFHQFHAAKKEYDQATTQLVEFGEKYEALGDHAVEALAQEPDRLLTWREDVQTRWQAADGGMESNIGLLWKLYQIQRLIDGEDDQTQLAKIEQAARFQKEANEAMFSTGLFDVPVGDEWGTQTYTEVFQQLNRQHEKATAAVIEAYRQYRAQFAQYNATSQTFLNFIAEMEAYADSMVEQQAIETLKESAVAASVFKAVILGALGMVVILGWVLCRQILSPVERLIERMNDISDGNGDLTRRVGIASQDEFGQLGSSVDKFIAKVQVLVDEINQSIATVRGAAADLSQTFHQTTGSVKAQTIEVKAIASATEEMANNSTQVASSAREVDQSVASIDNDTQNTLNSVREASLAVSELVTEVARGTETINALKNHVTNIEPILVDINGIAEQTNLLALNAAIEAARAGDQGRGFAVVADEVRSLAIRTQDSTSMIQESMLKLRQSADESVRVMNEGMAKGSQTTHIAELAEESLHRVALEINRLTEMNQQTVSAISEQERVANEVVSSVSNLQELCDGTHQNIHQSESTIYALLAKQEELALKVSKFKVS</sequence>
<evidence type="ECO:0000313" key="14">
    <source>
        <dbReference type="EMBL" id="KDM90269.1"/>
    </source>
</evidence>
<dbReference type="CDD" id="cd06225">
    <property type="entry name" value="HAMP"/>
    <property type="match status" value="1"/>
</dbReference>
<keyword evidence="15" id="KW-1185">Reference proteome</keyword>
<dbReference type="InterPro" id="IPR004090">
    <property type="entry name" value="Chemotax_Me-accpt_rcpt"/>
</dbReference>
<keyword evidence="8 10" id="KW-0807">Transducer</keyword>
<evidence type="ECO:0000256" key="10">
    <source>
        <dbReference type="PROSITE-ProRule" id="PRU00284"/>
    </source>
</evidence>
<dbReference type="PANTHER" id="PTHR32089">
    <property type="entry name" value="METHYL-ACCEPTING CHEMOTAXIS PROTEIN MCPB"/>
    <property type="match status" value="1"/>
</dbReference>
<evidence type="ECO:0000256" key="6">
    <source>
        <dbReference type="ARBA" id="ARBA00022989"/>
    </source>
</evidence>
<proteinExistence type="inferred from homology"/>
<evidence type="ECO:0000256" key="7">
    <source>
        <dbReference type="ARBA" id="ARBA00023136"/>
    </source>
</evidence>
<organism evidence="14 15">
    <name type="scientific">Photobacterium galatheae</name>
    <dbReference type="NCBI Taxonomy" id="1654360"/>
    <lineage>
        <taxon>Bacteria</taxon>
        <taxon>Pseudomonadati</taxon>
        <taxon>Pseudomonadota</taxon>
        <taxon>Gammaproteobacteria</taxon>
        <taxon>Vibrionales</taxon>
        <taxon>Vibrionaceae</taxon>
        <taxon>Photobacterium</taxon>
    </lineage>
</organism>
<protein>
    <submittedName>
        <fullName evidence="14">Chemotaxis protein</fullName>
    </submittedName>
</protein>
<dbReference type="InterPro" id="IPR004089">
    <property type="entry name" value="MCPsignal_dom"/>
</dbReference>
<evidence type="ECO:0000256" key="8">
    <source>
        <dbReference type="ARBA" id="ARBA00023224"/>
    </source>
</evidence>
<feature type="domain" description="HAMP" evidence="13">
    <location>
        <begin position="340"/>
        <end position="394"/>
    </location>
</feature>
<keyword evidence="5 11" id="KW-0812">Transmembrane</keyword>
<dbReference type="PRINTS" id="PR00260">
    <property type="entry name" value="CHEMTRNSDUCR"/>
</dbReference>
<dbReference type="Gene3D" id="1.10.287.950">
    <property type="entry name" value="Methyl-accepting chemotaxis protein"/>
    <property type="match status" value="1"/>
</dbReference>
<dbReference type="OrthoDB" id="2489132at2"/>
<feature type="transmembrane region" description="Helical" evidence="11">
    <location>
        <begin position="7"/>
        <end position="29"/>
    </location>
</feature>
<dbReference type="PANTHER" id="PTHR32089:SF39">
    <property type="entry name" value="METHYL-ACCEPTING CHEMOTAXIS PROTEIN HLYB"/>
    <property type="match status" value="1"/>
</dbReference>
<comment type="subcellular location">
    <subcellularLocation>
        <location evidence="1">Cell membrane</location>
        <topology evidence="1">Multi-pass membrane protein</topology>
    </subcellularLocation>
</comment>
<accession>A0A066RIX6</accession>
<evidence type="ECO:0000256" key="2">
    <source>
        <dbReference type="ARBA" id="ARBA00022475"/>
    </source>
</evidence>
<keyword evidence="2" id="KW-1003">Cell membrane</keyword>
<dbReference type="SMART" id="SM00283">
    <property type="entry name" value="MA"/>
    <property type="match status" value="1"/>
</dbReference>
<keyword evidence="4" id="KW-0145">Chemotaxis</keyword>
<evidence type="ECO:0000256" key="3">
    <source>
        <dbReference type="ARBA" id="ARBA00022481"/>
    </source>
</evidence>
<evidence type="ECO:0000256" key="1">
    <source>
        <dbReference type="ARBA" id="ARBA00004651"/>
    </source>
</evidence>
<dbReference type="STRING" id="1654360.EA58_18325"/>
<dbReference type="Pfam" id="PF00672">
    <property type="entry name" value="HAMP"/>
    <property type="match status" value="1"/>
</dbReference>
<evidence type="ECO:0000256" key="11">
    <source>
        <dbReference type="SAM" id="Phobius"/>
    </source>
</evidence>
<dbReference type="FunFam" id="1.10.287.950:FF:000001">
    <property type="entry name" value="Methyl-accepting chemotaxis sensory transducer"/>
    <property type="match status" value="1"/>
</dbReference>
<dbReference type="GO" id="GO:0007165">
    <property type="term" value="P:signal transduction"/>
    <property type="evidence" value="ECO:0007669"/>
    <property type="project" value="UniProtKB-KW"/>
</dbReference>